<keyword evidence="12" id="KW-1185">Reference proteome</keyword>
<dbReference type="EMBL" id="KE162477">
    <property type="protein sequence ID" value="EPQ08456.1"/>
    <property type="molecule type" value="Genomic_DNA"/>
</dbReference>
<keyword evidence="8" id="KW-1015">Disulfide bond</keyword>
<feature type="region of interest" description="Disordered" evidence="10">
    <location>
        <begin position="1"/>
        <end position="30"/>
    </location>
</feature>
<keyword evidence="6" id="KW-0732">Signal</keyword>
<protein>
    <submittedName>
        <fullName evidence="11">Protein FAM150B</fullName>
    </submittedName>
</protein>
<gene>
    <name evidence="11" type="ORF">D623_10020927</name>
</gene>
<keyword evidence="7" id="KW-0472">Membrane</keyword>
<evidence type="ECO:0000256" key="1">
    <source>
        <dbReference type="ARBA" id="ARBA00004236"/>
    </source>
</evidence>
<comment type="subcellular location">
    <subcellularLocation>
        <location evidence="1">Cell membrane</location>
    </subcellularLocation>
    <subcellularLocation>
        <location evidence="2">Secreted</location>
    </subcellularLocation>
</comment>
<keyword evidence="5" id="KW-0964">Secreted</keyword>
<evidence type="ECO:0000256" key="3">
    <source>
        <dbReference type="ARBA" id="ARBA00022475"/>
    </source>
</evidence>
<reference evidence="11 12" key="1">
    <citation type="journal article" date="2013" name="Nat. Commun.">
        <title>Genome analysis reveals insights into physiology and longevity of the Brandt's bat Myotis brandtii.</title>
        <authorList>
            <person name="Seim I."/>
            <person name="Fang X."/>
            <person name="Xiong Z."/>
            <person name="Lobanov A.V."/>
            <person name="Huang Z."/>
            <person name="Ma S."/>
            <person name="Feng Y."/>
            <person name="Turanov A.A."/>
            <person name="Zhu Y."/>
            <person name="Lenz T.L."/>
            <person name="Gerashchenko M.V."/>
            <person name="Fan D."/>
            <person name="Hee Yim S."/>
            <person name="Yao X."/>
            <person name="Jordan D."/>
            <person name="Xiong Y."/>
            <person name="Ma Y."/>
            <person name="Lyapunov A.N."/>
            <person name="Chen G."/>
            <person name="Kulakova O.I."/>
            <person name="Sun Y."/>
            <person name="Lee S.G."/>
            <person name="Bronson R.T."/>
            <person name="Moskalev A.A."/>
            <person name="Sunyaev S.R."/>
            <person name="Zhang G."/>
            <person name="Krogh A."/>
            <person name="Wang J."/>
            <person name="Gladyshev V.N."/>
        </authorList>
    </citation>
    <scope>NUCLEOTIDE SEQUENCE [LARGE SCALE GENOMIC DNA]</scope>
</reference>
<dbReference type="GO" id="GO:0005886">
    <property type="term" value="C:plasma membrane"/>
    <property type="evidence" value="ECO:0007669"/>
    <property type="project" value="UniProtKB-SubCell"/>
</dbReference>
<dbReference type="GO" id="GO:0005125">
    <property type="term" value="F:cytokine activity"/>
    <property type="evidence" value="ECO:0007669"/>
    <property type="project" value="UniProtKB-KW"/>
</dbReference>
<evidence type="ECO:0000256" key="8">
    <source>
        <dbReference type="ARBA" id="ARBA00023157"/>
    </source>
</evidence>
<feature type="compositionally biased region" description="Basic residues" evidence="10">
    <location>
        <begin position="18"/>
        <end position="29"/>
    </location>
</feature>
<dbReference type="Pfam" id="PF15129">
    <property type="entry name" value="ALKL1_2"/>
    <property type="match status" value="1"/>
</dbReference>
<evidence type="ECO:0000256" key="5">
    <source>
        <dbReference type="ARBA" id="ARBA00022525"/>
    </source>
</evidence>
<name>S7MVB5_MYOBR</name>
<keyword evidence="3" id="KW-1003">Cell membrane</keyword>
<keyword evidence="4" id="KW-0202">Cytokine</keyword>
<dbReference type="GO" id="GO:0070374">
    <property type="term" value="P:positive regulation of ERK1 and ERK2 cascade"/>
    <property type="evidence" value="ECO:0007669"/>
    <property type="project" value="TreeGrafter"/>
</dbReference>
<evidence type="ECO:0000256" key="4">
    <source>
        <dbReference type="ARBA" id="ARBA00022514"/>
    </source>
</evidence>
<accession>S7MVB5</accession>
<dbReference type="AlphaFoldDB" id="S7MVB5"/>
<evidence type="ECO:0000256" key="7">
    <source>
        <dbReference type="ARBA" id="ARBA00023136"/>
    </source>
</evidence>
<dbReference type="PANTHER" id="PTHR28676:SF2">
    <property type="entry name" value="ALK AND LTK LIGAND 2"/>
    <property type="match status" value="1"/>
</dbReference>
<dbReference type="GO" id="GO:0030971">
    <property type="term" value="F:receptor tyrosine kinase binding"/>
    <property type="evidence" value="ECO:0007669"/>
    <property type="project" value="InterPro"/>
</dbReference>
<dbReference type="Proteomes" id="UP000052978">
    <property type="component" value="Unassembled WGS sequence"/>
</dbReference>
<organism evidence="11 12">
    <name type="scientific">Myotis brandtii</name>
    <name type="common">Brandt's bat</name>
    <dbReference type="NCBI Taxonomy" id="109478"/>
    <lineage>
        <taxon>Eukaryota</taxon>
        <taxon>Metazoa</taxon>
        <taxon>Chordata</taxon>
        <taxon>Craniata</taxon>
        <taxon>Vertebrata</taxon>
        <taxon>Euteleostomi</taxon>
        <taxon>Mammalia</taxon>
        <taxon>Eutheria</taxon>
        <taxon>Laurasiatheria</taxon>
        <taxon>Chiroptera</taxon>
        <taxon>Yangochiroptera</taxon>
        <taxon>Vespertilionidae</taxon>
        <taxon>Myotis</taxon>
    </lineage>
</organism>
<dbReference type="InterPro" id="IPR029364">
    <property type="entry name" value="ALKL1/2"/>
</dbReference>
<comment type="similarity">
    <text evidence="9">Belongs to the ALKAL family.</text>
</comment>
<evidence type="ECO:0000256" key="10">
    <source>
        <dbReference type="SAM" id="MobiDB-lite"/>
    </source>
</evidence>
<evidence type="ECO:0000313" key="11">
    <source>
        <dbReference type="EMBL" id="EPQ08456.1"/>
    </source>
</evidence>
<proteinExistence type="inferred from homology"/>
<evidence type="ECO:0000256" key="9">
    <source>
        <dbReference type="ARBA" id="ARBA00033741"/>
    </source>
</evidence>
<evidence type="ECO:0000256" key="6">
    <source>
        <dbReference type="ARBA" id="ARBA00022729"/>
    </source>
</evidence>
<evidence type="ECO:0000256" key="2">
    <source>
        <dbReference type="ARBA" id="ARBA00004613"/>
    </source>
</evidence>
<dbReference type="GO" id="GO:0005615">
    <property type="term" value="C:extracellular space"/>
    <property type="evidence" value="ECO:0007669"/>
    <property type="project" value="UniProtKB-KW"/>
</dbReference>
<sequence>MLMVWNSKGTKQYDNKHPSPHAHTIHGPRPHPQGLGAVSFAFFPARLLNLKSNDSIMRAVPRPRQCGPACPLRSTETLKRCRSQGSPQAPGQDGLGRRLPLIKVGPCSVPFESNLFGVFEACALYRRSVCFHPVHKLLKDVNSDRMRHEIVPRDLRMKDKFLKHLTGPLYFSPKCSKHFHRLYHNTRDCTVPAFITGSSERFHACTCSSRVTKHRACPTGTLTSKQLQVFIGTNLTGSNLKRQVNSAEFLFTNPGLGTTVRRALGFEDRT</sequence>
<evidence type="ECO:0000313" key="12">
    <source>
        <dbReference type="Proteomes" id="UP000052978"/>
    </source>
</evidence>
<dbReference type="GO" id="GO:0030298">
    <property type="term" value="F:receptor signaling protein tyrosine kinase activator activity"/>
    <property type="evidence" value="ECO:0007669"/>
    <property type="project" value="InterPro"/>
</dbReference>
<dbReference type="PANTHER" id="PTHR28676">
    <property type="entry name" value="ALK AND LTK LIGAND 2-RELATED"/>
    <property type="match status" value="1"/>
</dbReference>
<dbReference type="GO" id="GO:0070378">
    <property type="term" value="P:positive regulation of ERK5 cascade"/>
    <property type="evidence" value="ECO:0007669"/>
    <property type="project" value="TreeGrafter"/>
</dbReference>